<organism evidence="14 15">
    <name type="scientific">Chryseobacterium piscicola</name>
    <dbReference type="NCBI Taxonomy" id="551459"/>
    <lineage>
        <taxon>Bacteria</taxon>
        <taxon>Pseudomonadati</taxon>
        <taxon>Bacteroidota</taxon>
        <taxon>Flavobacteriia</taxon>
        <taxon>Flavobacteriales</taxon>
        <taxon>Weeksellaceae</taxon>
        <taxon>Chryseobacterium group</taxon>
        <taxon>Chryseobacterium</taxon>
    </lineage>
</organism>
<keyword evidence="16" id="KW-1185">Reference proteome</keyword>
<reference evidence="15" key="3">
    <citation type="submission" date="2017-01" db="EMBL/GenBank/DDBJ databases">
        <authorList>
            <person name="Varghese N."/>
            <person name="Submissions S."/>
        </authorList>
    </citation>
    <scope>NUCLEOTIDE SEQUENCE [LARGE SCALE GENOMIC DNA]</scope>
    <source>
        <strain evidence="15">DSM 21068</strain>
    </source>
</reference>
<evidence type="ECO:0000256" key="2">
    <source>
        <dbReference type="ARBA" id="ARBA00004141"/>
    </source>
</evidence>
<dbReference type="Proteomes" id="UP000186246">
    <property type="component" value="Unassembled WGS sequence"/>
</dbReference>
<evidence type="ECO:0000313" key="13">
    <source>
        <dbReference type="EMBL" id="PQA96568.1"/>
    </source>
</evidence>
<dbReference type="InterPro" id="IPR004387">
    <property type="entry name" value="Pept_M50_Zn"/>
</dbReference>
<keyword evidence="9" id="KW-0482">Metalloprotease</keyword>
<keyword evidence="5 11" id="KW-0812">Transmembrane</keyword>
<evidence type="ECO:0000256" key="8">
    <source>
        <dbReference type="ARBA" id="ARBA00022989"/>
    </source>
</evidence>
<evidence type="ECO:0000256" key="5">
    <source>
        <dbReference type="ARBA" id="ARBA00022692"/>
    </source>
</evidence>
<evidence type="ECO:0000256" key="6">
    <source>
        <dbReference type="ARBA" id="ARBA00022801"/>
    </source>
</evidence>
<comment type="cofactor">
    <cofactor evidence="1">
        <name>Zn(2+)</name>
        <dbReference type="ChEBI" id="CHEBI:29105"/>
    </cofactor>
</comment>
<feature type="transmembrane region" description="Helical" evidence="11">
    <location>
        <begin position="32"/>
        <end position="52"/>
    </location>
</feature>
<dbReference type="EMBL" id="FTOJ01000001">
    <property type="protein sequence ID" value="SIS55071.1"/>
    <property type="molecule type" value="Genomic_DNA"/>
</dbReference>
<keyword evidence="10 11" id="KW-0472">Membrane</keyword>
<keyword evidence="7" id="KW-0862">Zinc</keyword>
<comment type="subcellular location">
    <subcellularLocation>
        <location evidence="2">Membrane</location>
        <topology evidence="2">Multi-pass membrane protein</topology>
    </subcellularLocation>
</comment>
<dbReference type="RefSeq" id="WP_076449025.1">
    <property type="nucleotide sequence ID" value="NZ_FTOJ01000001.1"/>
</dbReference>
<dbReference type="Pfam" id="PF02163">
    <property type="entry name" value="Peptidase_M50"/>
    <property type="match status" value="1"/>
</dbReference>
<sequence>MIIISILIHLLGNYLPKWFVSKAKHNNPILKLSGLLFDFFIAFLVLFLIHSLSPKVFYIDNRDAIYGLEFNGTMQQLGFKNGDKIISVNDRPVKDIRKINVDILMNSNSEIKIKRGNHFKEIKINDDGVAKILQSEGTPIKALIKPTTEEKNAQEIKQTQEKFSFGKVFKNYQKMIKEAYDLMIPKNDHKKVGGIGAVSKNFSSQISLLPFCCIIVGLLNLLPLPGFSVGNFIISLVESRMGKVFNFKLKNIVGLFSVSAVIILIFYLHY</sequence>
<evidence type="ECO:0000256" key="9">
    <source>
        <dbReference type="ARBA" id="ARBA00023049"/>
    </source>
</evidence>
<dbReference type="InterPro" id="IPR036034">
    <property type="entry name" value="PDZ_sf"/>
</dbReference>
<dbReference type="SUPFAM" id="SSF50156">
    <property type="entry name" value="PDZ domain-like"/>
    <property type="match status" value="1"/>
</dbReference>
<evidence type="ECO:0000313" key="14">
    <source>
        <dbReference type="EMBL" id="SIS55071.1"/>
    </source>
</evidence>
<protein>
    <recommendedName>
        <fullName evidence="12">Peptidase M50 domain-containing protein</fullName>
    </recommendedName>
</protein>
<dbReference type="STRING" id="551459.SAMN05421796_101245"/>
<evidence type="ECO:0000256" key="3">
    <source>
        <dbReference type="ARBA" id="ARBA00007931"/>
    </source>
</evidence>
<name>A0A1N7K0J6_9FLAO</name>
<dbReference type="GO" id="GO:0016020">
    <property type="term" value="C:membrane"/>
    <property type="evidence" value="ECO:0007669"/>
    <property type="project" value="UniProtKB-SubCell"/>
</dbReference>
<dbReference type="InterPro" id="IPR008915">
    <property type="entry name" value="Peptidase_M50"/>
</dbReference>
<evidence type="ECO:0000256" key="1">
    <source>
        <dbReference type="ARBA" id="ARBA00001947"/>
    </source>
</evidence>
<evidence type="ECO:0000256" key="7">
    <source>
        <dbReference type="ARBA" id="ARBA00022833"/>
    </source>
</evidence>
<feature type="domain" description="Peptidase M50" evidence="12">
    <location>
        <begin position="29"/>
        <end position="262"/>
    </location>
</feature>
<dbReference type="Gene3D" id="2.30.42.10">
    <property type="match status" value="1"/>
</dbReference>
<dbReference type="PANTHER" id="PTHR42837">
    <property type="entry name" value="REGULATOR OF SIGMA-E PROTEASE RSEP"/>
    <property type="match status" value="1"/>
</dbReference>
<keyword evidence="4" id="KW-0645">Protease</keyword>
<evidence type="ECO:0000256" key="10">
    <source>
        <dbReference type="ARBA" id="ARBA00023136"/>
    </source>
</evidence>
<comment type="similarity">
    <text evidence="3">Belongs to the peptidase M50B family.</text>
</comment>
<evidence type="ECO:0000259" key="12">
    <source>
        <dbReference type="Pfam" id="PF02163"/>
    </source>
</evidence>
<dbReference type="EMBL" id="MUGO01000003">
    <property type="protein sequence ID" value="PQA96568.1"/>
    <property type="molecule type" value="Genomic_DNA"/>
</dbReference>
<evidence type="ECO:0000313" key="15">
    <source>
        <dbReference type="Proteomes" id="UP000186246"/>
    </source>
</evidence>
<dbReference type="AlphaFoldDB" id="A0A1N7K0J6"/>
<reference evidence="13 16" key="1">
    <citation type="submission" date="2016-11" db="EMBL/GenBank/DDBJ databases">
        <title>Whole genomes of Flavobacteriaceae.</title>
        <authorList>
            <person name="Stine C."/>
            <person name="Li C."/>
            <person name="Tadesse D."/>
        </authorList>
    </citation>
    <scope>NUCLEOTIDE SEQUENCE [LARGE SCALE GENOMIC DNA]</scope>
    <source>
        <strain evidence="13 16">DSM 21068</strain>
    </source>
</reference>
<gene>
    <name evidence="13" type="ORF">B0A70_05500</name>
    <name evidence="14" type="ORF">SAMN05421796_101245</name>
</gene>
<dbReference type="Proteomes" id="UP000238314">
    <property type="component" value="Unassembled WGS sequence"/>
</dbReference>
<evidence type="ECO:0000313" key="16">
    <source>
        <dbReference type="Proteomes" id="UP000238314"/>
    </source>
</evidence>
<dbReference type="GO" id="GO:0004222">
    <property type="term" value="F:metalloendopeptidase activity"/>
    <property type="evidence" value="ECO:0007669"/>
    <property type="project" value="InterPro"/>
</dbReference>
<evidence type="ECO:0000256" key="4">
    <source>
        <dbReference type="ARBA" id="ARBA00022670"/>
    </source>
</evidence>
<reference evidence="14" key="2">
    <citation type="submission" date="2017-01" db="EMBL/GenBank/DDBJ databases">
        <authorList>
            <person name="Mah S.A."/>
            <person name="Swanson W.J."/>
            <person name="Moy G.W."/>
            <person name="Vacquier V.D."/>
        </authorList>
    </citation>
    <scope>NUCLEOTIDE SEQUENCE [LARGE SCALE GENOMIC DNA]</scope>
    <source>
        <strain evidence="14">DSM 21068</strain>
    </source>
</reference>
<dbReference type="PANTHER" id="PTHR42837:SF2">
    <property type="entry name" value="MEMBRANE METALLOPROTEASE ARASP2, CHLOROPLASTIC-RELATED"/>
    <property type="match status" value="1"/>
</dbReference>
<dbReference type="GO" id="GO:0006508">
    <property type="term" value="P:proteolysis"/>
    <property type="evidence" value="ECO:0007669"/>
    <property type="project" value="UniProtKB-KW"/>
</dbReference>
<keyword evidence="6" id="KW-0378">Hydrolase</keyword>
<keyword evidence="8 11" id="KW-1133">Transmembrane helix</keyword>
<feature type="transmembrane region" description="Helical" evidence="11">
    <location>
        <begin position="208"/>
        <end position="237"/>
    </location>
</feature>
<feature type="transmembrane region" description="Helical" evidence="11">
    <location>
        <begin position="249"/>
        <end position="268"/>
    </location>
</feature>
<proteinExistence type="inferred from homology"/>
<accession>A0A1N7K0J6</accession>
<evidence type="ECO:0000256" key="11">
    <source>
        <dbReference type="SAM" id="Phobius"/>
    </source>
</evidence>